<dbReference type="EMBL" id="CAID01000015">
    <property type="protein sequence ID" value="CEG01738.1"/>
    <property type="molecule type" value="Genomic_DNA"/>
</dbReference>
<reference evidence="5" key="1">
    <citation type="journal article" date="2006" name="Proc. Natl. Acad. Sci. U.S.A.">
        <title>Genome analysis of the smallest free-living eukaryote Ostreococcus tauri unveils many unique features.</title>
        <authorList>
            <person name="Derelle E."/>
            <person name="Ferraz C."/>
            <person name="Rombauts S."/>
            <person name="Rouze P."/>
            <person name="Worden A.Z."/>
            <person name="Robbens S."/>
            <person name="Partensky F."/>
            <person name="Degroeve S."/>
            <person name="Echeynie S."/>
            <person name="Cooke R."/>
            <person name="Saeys Y."/>
            <person name="Wuyts J."/>
            <person name="Jabbari K."/>
            <person name="Bowler C."/>
            <person name="Panaud O."/>
            <person name="Piegu B."/>
            <person name="Ball S.G."/>
            <person name="Ral J.-P."/>
            <person name="Bouget F.-Y."/>
            <person name="Piganeau G."/>
            <person name="De Baets B."/>
            <person name="Picard A."/>
            <person name="Delseny M."/>
            <person name="Demaille J."/>
            <person name="Van de Peer Y."/>
            <person name="Moreau H."/>
        </authorList>
    </citation>
    <scope>NUCLEOTIDE SEQUENCE [LARGE SCALE GENOMIC DNA]</scope>
    <source>
        <strain evidence="5">OTTH 0595 / CCAP 157/2 / RCC745</strain>
    </source>
</reference>
<reference evidence="4 5" key="2">
    <citation type="journal article" date="2014" name="BMC Genomics">
        <title>An improved genome of the model marine alga Ostreococcus tauri unfolds by assessing Illumina de novo assemblies.</title>
        <authorList>
            <person name="Blanc-Mathieu R."/>
            <person name="Verhelst B."/>
            <person name="Derelle E."/>
            <person name="Rombauts S."/>
            <person name="Bouget F.Y."/>
            <person name="Carre I."/>
            <person name="Chateau A."/>
            <person name="Eyre-Walker A."/>
            <person name="Grimsley N."/>
            <person name="Moreau H."/>
            <person name="Piegu B."/>
            <person name="Rivals E."/>
            <person name="Schackwitz W."/>
            <person name="Van de Peer Y."/>
            <person name="Piganeau G."/>
        </authorList>
    </citation>
    <scope>NUCLEOTIDE SEQUENCE [LARGE SCALE GENOMIC DNA]</scope>
    <source>
        <strain evidence="5">OTTH 0595 / CCAP 157/2 / RCC745</strain>
    </source>
</reference>
<dbReference type="GO" id="GO:0019901">
    <property type="term" value="F:protein kinase binding"/>
    <property type="evidence" value="ECO:0007669"/>
    <property type="project" value="TreeGrafter"/>
</dbReference>
<evidence type="ECO:0000313" key="5">
    <source>
        <dbReference type="Proteomes" id="UP000009170"/>
    </source>
</evidence>
<dbReference type="Pfam" id="PF07855">
    <property type="entry name" value="ATG101"/>
    <property type="match status" value="1"/>
</dbReference>
<dbReference type="GeneID" id="34946428"/>
<evidence type="ECO:0000256" key="3">
    <source>
        <dbReference type="ARBA" id="ARBA00023006"/>
    </source>
</evidence>
<evidence type="ECO:0000256" key="1">
    <source>
        <dbReference type="ARBA" id="ARBA00007130"/>
    </source>
</evidence>
<dbReference type="RefSeq" id="XP_022841140.1">
    <property type="nucleotide sequence ID" value="XM_022982383.1"/>
</dbReference>
<dbReference type="FunCoup" id="A0A096PAW3">
    <property type="interactions" value="1028"/>
</dbReference>
<name>A0A096PAW3_OSTTA</name>
<keyword evidence="5" id="KW-1185">Reference proteome</keyword>
<dbReference type="AlphaFoldDB" id="A0A096PAW3"/>
<evidence type="ECO:0000256" key="2">
    <source>
        <dbReference type="ARBA" id="ARBA00018874"/>
    </source>
</evidence>
<dbReference type="GO" id="GO:0000045">
    <property type="term" value="P:autophagosome assembly"/>
    <property type="evidence" value="ECO:0007669"/>
    <property type="project" value="TreeGrafter"/>
</dbReference>
<protein>
    <recommendedName>
        <fullName evidence="2">Autophagy-related protein 101</fullName>
    </recommendedName>
</protein>
<organism evidence="4 5">
    <name type="scientific">Ostreococcus tauri</name>
    <name type="common">Marine green alga</name>
    <dbReference type="NCBI Taxonomy" id="70448"/>
    <lineage>
        <taxon>Eukaryota</taxon>
        <taxon>Viridiplantae</taxon>
        <taxon>Chlorophyta</taxon>
        <taxon>Mamiellophyceae</taxon>
        <taxon>Mamiellales</taxon>
        <taxon>Bathycoccaceae</taxon>
        <taxon>Ostreococcus</taxon>
    </lineage>
</organism>
<dbReference type="InParanoid" id="A0A096PAW3"/>
<dbReference type="GO" id="GO:1990316">
    <property type="term" value="C:Atg1/ULK1 kinase complex"/>
    <property type="evidence" value="ECO:0007669"/>
    <property type="project" value="TreeGrafter"/>
</dbReference>
<dbReference type="OrthoDB" id="10259639at2759"/>
<proteinExistence type="inferred from homology"/>
<sequence>MPPTPSSARRCETFALPPLRCELALVRDVLTALVHTIAWTRALGCASARDERCERIDVRYVTCGESAVETKIRERCDAVIQWALRNRGGEADVSVSFYESERSDGASGTSRSGVKGALTAAIGGVMGESKRTAVCWERWRIGLEIFLGEELDEDERARARDALRDQVVGTQRHILSLVNEMKAHVPPVTTSDVVSFPFEITTPIAREDSPGSFGRDMLRRIASLSSTPPSMI</sequence>
<comment type="caution">
    <text evidence="4">The sequence shown here is derived from an EMBL/GenBank/DDBJ whole genome shotgun (WGS) entry which is preliminary data.</text>
</comment>
<gene>
    <name evidence="4" type="ORF">OT_ostta15g01130</name>
</gene>
<dbReference type="STRING" id="70448.A0A096PAW3"/>
<dbReference type="PANTHER" id="PTHR13292">
    <property type="entry name" value="AUTOPHAGY-RELATED PROTEIN 101"/>
    <property type="match status" value="1"/>
</dbReference>
<dbReference type="InterPro" id="IPR012445">
    <property type="entry name" value="ATG101"/>
</dbReference>
<dbReference type="KEGG" id="ota:OT_ostta15g01130"/>
<accession>A0A096PAW3</accession>
<dbReference type="GO" id="GO:0000407">
    <property type="term" value="C:phagophore assembly site"/>
    <property type="evidence" value="ECO:0007669"/>
    <property type="project" value="TreeGrafter"/>
</dbReference>
<comment type="similarity">
    <text evidence="1">Belongs to the ATG101 family.</text>
</comment>
<keyword evidence="3" id="KW-0072">Autophagy</keyword>
<evidence type="ECO:0000313" key="4">
    <source>
        <dbReference type="EMBL" id="CEG01738.1"/>
    </source>
</evidence>
<dbReference type="Proteomes" id="UP000009170">
    <property type="component" value="Unassembled WGS sequence"/>
</dbReference>
<dbReference type="PANTHER" id="PTHR13292:SF0">
    <property type="entry name" value="AUTOPHAGY-RELATED PROTEIN 101"/>
    <property type="match status" value="1"/>
</dbReference>